<organism evidence="7 8">
    <name type="scientific">Marinobacterium mangrovicola</name>
    <dbReference type="NCBI Taxonomy" id="1476959"/>
    <lineage>
        <taxon>Bacteria</taxon>
        <taxon>Pseudomonadati</taxon>
        <taxon>Pseudomonadota</taxon>
        <taxon>Gammaproteobacteria</taxon>
        <taxon>Oceanospirillales</taxon>
        <taxon>Oceanospirillaceae</taxon>
        <taxon>Marinobacterium</taxon>
    </lineage>
</organism>
<comment type="caution">
    <text evidence="7">The sequence shown here is derived from an EMBL/GenBank/DDBJ whole genome shotgun (WGS) entry which is preliminary data.</text>
</comment>
<comment type="similarity">
    <text evidence="1">Belongs to the serine-aspartate repeat-containing protein (SDr) family.</text>
</comment>
<dbReference type="AlphaFoldDB" id="A0A4R1GKB2"/>
<keyword evidence="3 5" id="KW-0732">Signal</keyword>
<sequence>MNVKHKWRGVTACVLGAALSLPLTAGAASLTGSNFEIDTDADFIVDDGGIDWETTVGNGLRVATDELTGSGDDSFKGGTKEDTVNPDTTTGSIPNNKSDLLHFGGYQETNINGDFLHLFWTRVQDPSGTTLMDFEFNAGNTLHNPTSTGVQFPVREKGDVLIEYKLAQGGITPELFMYLWLEEAADGTCEANNKYPCWGEQVNLSAAGIAIGSINTSIADGDGITAPPPGDPTGTPVLIGSFDPYTFGEASIDLSQLFPEGQCRSFGYAHLKSRSSDSFTAQMKDFIAPINVNISNCANINISKTDENGSTDGQEGAIFRLFNDDGDTSGVYDDATATNPDTRVAVPGSDPVSYVEDCTTDLQGECSWTNIFAGDYCIVEIQAPTGYSIPDDPDYYVCDTVTADNDLNLDFVDPAIPATISIDKKDETGALLGDGWVFTLHEDVSGVPGSATAFSCTTTAGECTIIDILPAGTYCVVETTNPLPAMYEDTDPQCDIDVALDADLELTFVNPRIPADINIDKKDDTGALLGDGWIFTLYEDDGDLVFEDDGSDTATAFSCTTTAGECTISNILPAGKYCVVETTNPLPTMYGDPTNVPASPCVDLALGDSVDYTFVNPRIPGKINIDKKDETGALLSDGWVFTLHEDDNGSVGTATAFSCTTTAGECTIENILPAGTYCVVETTNPEPGKYGDADDQCGLDVTLGGELDLVFTNPRLLGAIKITKTRKHAADGSGDHPHAGVTFTVTGGELAAGGVDLVTDANGEACLDSLLVSSLVGDYTVTETVPAGYAADGDVAKDVTVSAVSTCGDGSEAAVSFSNTPLTDVTVSVNSLVDGGTASTITCTDAEGTVYNGSTGVDGDGTLTVEDLLPTDPIVTLTCEITIDP</sequence>
<evidence type="ECO:0000256" key="2">
    <source>
        <dbReference type="ARBA" id="ARBA00022525"/>
    </source>
</evidence>
<dbReference type="PANTHER" id="PTHR36108">
    <property type="entry name" value="COLOSSIN-B-RELATED"/>
    <property type="match status" value="1"/>
</dbReference>
<feature type="compositionally biased region" description="Polar residues" evidence="4">
    <location>
        <begin position="85"/>
        <end position="95"/>
    </location>
</feature>
<keyword evidence="2" id="KW-0964">Secreted</keyword>
<feature type="signal peptide" evidence="5">
    <location>
        <begin position="1"/>
        <end position="27"/>
    </location>
</feature>
<gene>
    <name evidence="7" type="ORF">CLV83_0867</name>
</gene>
<dbReference type="Gene3D" id="2.60.40.10">
    <property type="entry name" value="Immunoglobulins"/>
    <property type="match status" value="5"/>
</dbReference>
<reference evidence="7 8" key="1">
    <citation type="submission" date="2019-03" db="EMBL/GenBank/DDBJ databases">
        <title>Genomic Encyclopedia of Archaeal and Bacterial Type Strains, Phase II (KMG-II): from individual species to whole genera.</title>
        <authorList>
            <person name="Goeker M."/>
        </authorList>
    </citation>
    <scope>NUCLEOTIDE SEQUENCE [LARGE SCALE GENOMIC DNA]</scope>
    <source>
        <strain evidence="7 8">DSM 27697</strain>
    </source>
</reference>
<evidence type="ECO:0000313" key="7">
    <source>
        <dbReference type="EMBL" id="TCK08774.1"/>
    </source>
</evidence>
<accession>A0A4R1GKB2</accession>
<keyword evidence="8" id="KW-1185">Reference proteome</keyword>
<evidence type="ECO:0000256" key="5">
    <source>
        <dbReference type="SAM" id="SignalP"/>
    </source>
</evidence>
<protein>
    <recommendedName>
        <fullName evidence="6">SpaA-like prealbumin fold domain-containing protein</fullName>
    </recommendedName>
</protein>
<evidence type="ECO:0000313" key="8">
    <source>
        <dbReference type="Proteomes" id="UP000294546"/>
    </source>
</evidence>
<evidence type="ECO:0000256" key="1">
    <source>
        <dbReference type="ARBA" id="ARBA00007257"/>
    </source>
</evidence>
<dbReference type="PANTHER" id="PTHR36108:SF13">
    <property type="entry name" value="COLOSSIN-B-RELATED"/>
    <property type="match status" value="1"/>
</dbReference>
<evidence type="ECO:0000256" key="4">
    <source>
        <dbReference type="SAM" id="MobiDB-lite"/>
    </source>
</evidence>
<proteinExistence type="inferred from homology"/>
<dbReference type="Pfam" id="PF17802">
    <property type="entry name" value="SpaA"/>
    <property type="match status" value="2"/>
</dbReference>
<feature type="domain" description="SpaA-like prealbumin fold" evidence="6">
    <location>
        <begin position="299"/>
        <end position="396"/>
    </location>
</feature>
<evidence type="ECO:0000256" key="3">
    <source>
        <dbReference type="ARBA" id="ARBA00022729"/>
    </source>
</evidence>
<dbReference type="Proteomes" id="UP000294546">
    <property type="component" value="Unassembled WGS sequence"/>
</dbReference>
<feature type="region of interest" description="Disordered" evidence="4">
    <location>
        <begin position="67"/>
        <end position="95"/>
    </location>
</feature>
<feature type="chain" id="PRO_5020531124" description="SpaA-like prealbumin fold domain-containing protein" evidence="5">
    <location>
        <begin position="28"/>
        <end position="885"/>
    </location>
</feature>
<dbReference type="SUPFAM" id="SSF117074">
    <property type="entry name" value="Hypothetical protein PA1324"/>
    <property type="match status" value="1"/>
</dbReference>
<dbReference type="InterPro" id="IPR013783">
    <property type="entry name" value="Ig-like_fold"/>
</dbReference>
<dbReference type="InterPro" id="IPR041033">
    <property type="entry name" value="SpaA_PFL_dom_1"/>
</dbReference>
<feature type="compositionally biased region" description="Basic and acidic residues" evidence="4">
    <location>
        <begin position="73"/>
        <end position="83"/>
    </location>
</feature>
<feature type="domain" description="SpaA-like prealbumin fold" evidence="6">
    <location>
        <begin position="621"/>
        <end position="686"/>
    </location>
</feature>
<dbReference type="EMBL" id="SMFU01000007">
    <property type="protein sequence ID" value="TCK08774.1"/>
    <property type="molecule type" value="Genomic_DNA"/>
</dbReference>
<evidence type="ECO:0000259" key="6">
    <source>
        <dbReference type="Pfam" id="PF17802"/>
    </source>
</evidence>
<name>A0A4R1GKB2_9GAMM</name>
<dbReference type="OrthoDB" id="3985100at2"/>
<dbReference type="RefSeq" id="WP_132287997.1">
    <property type="nucleotide sequence ID" value="NZ_SMFU01000007.1"/>
</dbReference>